<dbReference type="RefSeq" id="XP_067766043.1">
    <property type="nucleotide sequence ID" value="XM_067906775.1"/>
</dbReference>
<name>A0A9P8RZW9_9EUKA</name>
<dbReference type="GeneID" id="94296920"/>
<reference evidence="1 2" key="1">
    <citation type="journal article" date="2014" name="PLoS Genet.">
        <title>The Genome of Spironucleus salmonicida Highlights a Fish Pathogen Adapted to Fluctuating Environments.</title>
        <authorList>
            <person name="Xu F."/>
            <person name="Jerlstrom-Hultqvist J."/>
            <person name="Einarsson E."/>
            <person name="Astvaldsson A."/>
            <person name="Svard S.G."/>
            <person name="Andersson J.O."/>
        </authorList>
    </citation>
    <scope>NUCLEOTIDE SEQUENCE [LARGE SCALE GENOMIC DNA]</scope>
    <source>
        <strain evidence="1 2">ATCC 50377</strain>
    </source>
</reference>
<dbReference type="AlphaFoldDB" id="A0A9P8RZW9"/>
<dbReference type="Proteomes" id="UP000018208">
    <property type="component" value="Unassembled WGS sequence"/>
</dbReference>
<evidence type="ECO:0000313" key="1">
    <source>
        <dbReference type="EMBL" id="KAH0575270.1"/>
    </source>
</evidence>
<gene>
    <name evidence="1" type="ORF">SS50377_22897</name>
</gene>
<keyword evidence="2" id="KW-1185">Reference proteome</keyword>
<evidence type="ECO:0000313" key="2">
    <source>
        <dbReference type="Proteomes" id="UP000018208"/>
    </source>
</evidence>
<proteinExistence type="predicted"/>
<organism evidence="1 2">
    <name type="scientific">Spironucleus salmonicida</name>
    <dbReference type="NCBI Taxonomy" id="348837"/>
    <lineage>
        <taxon>Eukaryota</taxon>
        <taxon>Metamonada</taxon>
        <taxon>Diplomonadida</taxon>
        <taxon>Hexamitidae</taxon>
        <taxon>Hexamitinae</taxon>
        <taxon>Spironucleus</taxon>
    </lineage>
</organism>
<dbReference type="EMBL" id="AUWU02000003">
    <property type="protein sequence ID" value="KAH0575270.1"/>
    <property type="molecule type" value="Genomic_DNA"/>
</dbReference>
<protein>
    <submittedName>
        <fullName evidence="1">Uncharacterized protein</fullName>
    </submittedName>
</protein>
<sequence>MGNCITTQESKQCIISEQINSQLPEKQQSKLFIINIDSMNVDNNITFTTRNENQSDERIAIMKEMQIRAQTQKLLQISYEETSSSKHQNEPSE</sequence>
<comment type="caution">
    <text evidence="1">The sequence shown here is derived from an EMBL/GenBank/DDBJ whole genome shotgun (WGS) entry which is preliminary data.</text>
</comment>
<accession>A0A9P8RZW9</accession>
<dbReference type="KEGG" id="ssao:94296920"/>